<feature type="domain" description="Spore protein YkvP/CgeB glycosyl transferase-like" evidence="2">
    <location>
        <begin position="204"/>
        <end position="342"/>
    </location>
</feature>
<evidence type="ECO:0000259" key="2">
    <source>
        <dbReference type="Pfam" id="PF13524"/>
    </source>
</evidence>
<dbReference type="InterPro" id="IPR001173">
    <property type="entry name" value="Glyco_trans_2-like"/>
</dbReference>
<dbReference type="CDD" id="cd04186">
    <property type="entry name" value="GT_2_like_c"/>
    <property type="match status" value="1"/>
</dbReference>
<accession>A0ABU8V3T0</accession>
<dbReference type="Pfam" id="PF13524">
    <property type="entry name" value="Glyco_trans_1_2"/>
    <property type="match status" value="1"/>
</dbReference>
<keyword evidence="4" id="KW-1185">Reference proteome</keyword>
<evidence type="ECO:0000259" key="1">
    <source>
        <dbReference type="Pfam" id="PF00535"/>
    </source>
</evidence>
<evidence type="ECO:0000313" key="4">
    <source>
        <dbReference type="Proteomes" id="UP001224516"/>
    </source>
</evidence>
<dbReference type="Pfam" id="PF00535">
    <property type="entry name" value="Glycos_transf_2"/>
    <property type="match status" value="1"/>
</dbReference>
<dbReference type="SUPFAM" id="SSF53756">
    <property type="entry name" value="UDP-Glycosyltransferase/glycogen phosphorylase"/>
    <property type="match status" value="2"/>
</dbReference>
<dbReference type="EMBL" id="JAVFJF020000029">
    <property type="protein sequence ID" value="MEJ8675822.1"/>
    <property type="molecule type" value="Genomic_DNA"/>
</dbReference>
<organism evidence="3 4">
    <name type="scientific">Chromobacterium amazonense</name>
    <dbReference type="NCBI Taxonomy" id="1382803"/>
    <lineage>
        <taxon>Bacteria</taxon>
        <taxon>Pseudomonadati</taxon>
        <taxon>Pseudomonadota</taxon>
        <taxon>Betaproteobacteria</taxon>
        <taxon>Neisseriales</taxon>
        <taxon>Chromobacteriaceae</taxon>
        <taxon>Chromobacterium</taxon>
    </lineage>
</organism>
<dbReference type="GO" id="GO:0016757">
    <property type="term" value="F:glycosyltransferase activity"/>
    <property type="evidence" value="ECO:0007669"/>
    <property type="project" value="UniProtKB-KW"/>
</dbReference>
<dbReference type="RefSeq" id="WP_307909390.1">
    <property type="nucleotide sequence ID" value="NZ_JAVFJF020000029.1"/>
</dbReference>
<proteinExistence type="predicted"/>
<dbReference type="Proteomes" id="UP001224516">
    <property type="component" value="Unassembled WGS sequence"/>
</dbReference>
<protein>
    <submittedName>
        <fullName evidence="3">Glycosyltransferase</fullName>
        <ecNumber evidence="3">2.4.-.-</ecNumber>
    </submittedName>
</protein>
<gene>
    <name evidence="3" type="ORF">QCL97_013885</name>
</gene>
<sequence>MENQKSRKPRIGVLTRDLQDAACYKLRLGDPLSLMSPVLESYHFKNQADHSYEGVYPFEEDSDFIAAMDMFIVQRLFPSYEFRPLLEEMVASGKPIIYEVDDWLLDMPEEHVMYGMCQPSFEGIEWLLPQCALVTVSTEALAQKVRRYTDKVFVFPNLLASERLVEPLPHSGHVTIGFAGTSTHAKDVEMVSAALKRIYHEYAGQVKFVFWGDVPSSFVGIKDVRKVPEFVTYNEYLPELAKLKIDIGVAPLVKSEFNDYKSDLKWLEYSVVGAASVVSDVTSYAALKDSGLATVVENTEDGWVAGISKLIDDAELRASQAAAARRHVLEHRLLEGRLQELLSRYADLLPAHLKPQPLQQFGRIVAHALAENDVDGLKDYRKWVKRRALREVHAEQLAERMCLVWKQVPMFNLIVLAPSNRLTRLSETFTAMESVLYRQWRLIVVSDAPQPDPIFSNNPQLAWLQLDHLDDDSQVTQVVNGIIADVPADWIMLLPAGARLQPHALARIGEEIHAYPGRAAIYSDHDIVSPMGKRFRPSFLPDFSPEYLRSMDYVSYAVAFNSEALAKIGGFQPYPRAHCYDALLRVFEVWGGEGIRHIDDVLVSLPWVDPKLDGLGNASRRVALESHSQRCGLPVTVSEGLVPGTFHFDYKLLATPLVSIIIPTKDKLECLEPCLASLFGITGYQNFEVLLVDNGSEDPETFEYYEKVQAHYPGRIRVLSYDAPFNFSAQCNLGATEARGEYLLLLNNDTEVIFANWLERLLATAQQPGVGAVGARLLYPEIGRVQHAGIVLGMPGGMYSVADHVFEDMDYLFAGYLNRSLTMQNYSAVTAACLLVEKQIYDAVGGMDAETFQVCFNDVDFCLKVQAAGLRNVYNPFVVLYHHHAKSIGRVTTDPRPALRAAVRERDEMEAMLARWMPVMRNDPGFSRHLSLRTKRVALDPDRIVAWDPKLPGRKRVLGIPVPGGSGEYRLSQPLSVLQEKGKLDGEIHQPSAGLPTAVELARQSPDTILLHTGISDYIYESLDAYRKYTPEVRVVFGLDDLVGGVPEKSSLYDHWSRHYPDAKQRLRRVLKLCDAAVVSTQPLADFIQKMVGDVAVVPNRLRKTIWGDLKSERRIGKKPRVGWVGAGQHRGDLELIHEVILATYQEVDWIFMGMCLPQFRPYVAEMHHGVTFADYAAKVASLNLDLAVAPLELNPFNEAKSNLRLLEYGVLGWPVVCTDIYPYQTNNAPVCRVPNRADAWIEAIRSRVHDLDALAKEGDTLRAWFNQHYWLEDHYEDWFQILHG</sequence>
<keyword evidence="3" id="KW-0808">Transferase</keyword>
<dbReference type="Gene3D" id="3.40.50.2000">
    <property type="entry name" value="Glycogen Phosphorylase B"/>
    <property type="match status" value="2"/>
</dbReference>
<comment type="caution">
    <text evidence="3">The sequence shown here is derived from an EMBL/GenBank/DDBJ whole genome shotgun (WGS) entry which is preliminary data.</text>
</comment>
<dbReference type="PANTHER" id="PTHR43179">
    <property type="entry name" value="RHAMNOSYLTRANSFERASE WBBL"/>
    <property type="match status" value="1"/>
</dbReference>
<evidence type="ECO:0000313" key="3">
    <source>
        <dbReference type="EMBL" id="MEJ8675822.1"/>
    </source>
</evidence>
<dbReference type="PANTHER" id="PTHR43179:SF7">
    <property type="entry name" value="RHAMNOSYLTRANSFERASE WBBL"/>
    <property type="match status" value="1"/>
</dbReference>
<dbReference type="Gene3D" id="3.90.550.10">
    <property type="entry name" value="Spore Coat Polysaccharide Biosynthesis Protein SpsA, Chain A"/>
    <property type="match status" value="2"/>
</dbReference>
<reference evidence="3 4" key="1">
    <citation type="submission" date="2023-12" db="EMBL/GenBank/DDBJ databases">
        <title>Evaluation and characterization of a potential secondary metabolite violacein from indigenous Chromobacterium amazonense SAM215.</title>
        <authorList>
            <person name="Tarafdar M.R."/>
            <person name="Abedin S.M."/>
            <person name="Atiqua A."/>
            <person name="Saha A."/>
            <person name="Khan S.N."/>
        </authorList>
    </citation>
    <scope>NUCLEOTIDE SEQUENCE [LARGE SCALE GENOMIC DNA]</scope>
    <source>
        <strain evidence="3 4">SAM215</strain>
    </source>
</reference>
<name>A0ABU8V3T0_9NEIS</name>
<dbReference type="EC" id="2.4.-.-" evidence="3"/>
<keyword evidence="3" id="KW-0328">Glycosyltransferase</keyword>
<feature type="domain" description="Glycosyltransferase 2-like" evidence="1">
    <location>
        <begin position="659"/>
        <end position="779"/>
    </location>
</feature>
<dbReference type="InterPro" id="IPR055259">
    <property type="entry name" value="YkvP/CgeB_Glyco_trans-like"/>
</dbReference>
<dbReference type="InterPro" id="IPR029044">
    <property type="entry name" value="Nucleotide-diphossugar_trans"/>
</dbReference>
<dbReference type="SUPFAM" id="SSF53448">
    <property type="entry name" value="Nucleotide-diphospho-sugar transferases"/>
    <property type="match status" value="2"/>
</dbReference>